<organism evidence="2 3">
    <name type="scientific">Aeromonas molluscorum 848</name>
    <dbReference type="NCBI Taxonomy" id="1268236"/>
    <lineage>
        <taxon>Bacteria</taxon>
        <taxon>Pseudomonadati</taxon>
        <taxon>Pseudomonadota</taxon>
        <taxon>Gammaproteobacteria</taxon>
        <taxon>Aeromonadales</taxon>
        <taxon>Aeromonadaceae</taxon>
        <taxon>Aeromonas</taxon>
    </lineage>
</organism>
<feature type="region of interest" description="Disordered" evidence="1">
    <location>
        <begin position="255"/>
        <end position="277"/>
    </location>
</feature>
<evidence type="ECO:0000313" key="2">
    <source>
        <dbReference type="EMBL" id="EOD55872.1"/>
    </source>
</evidence>
<dbReference type="InterPro" id="IPR016024">
    <property type="entry name" value="ARM-type_fold"/>
</dbReference>
<evidence type="ECO:0000256" key="1">
    <source>
        <dbReference type="SAM" id="MobiDB-lite"/>
    </source>
</evidence>
<evidence type="ECO:0008006" key="4">
    <source>
        <dbReference type="Google" id="ProtNLM"/>
    </source>
</evidence>
<keyword evidence="3" id="KW-1185">Reference proteome</keyword>
<dbReference type="PATRIC" id="fig|1268236.3.peg.1336"/>
<dbReference type="RefSeq" id="WP_005896916.1">
    <property type="nucleotide sequence ID" value="NZ_AQGQ01000028.1"/>
</dbReference>
<dbReference type="Pfam" id="PF13646">
    <property type="entry name" value="HEAT_2"/>
    <property type="match status" value="1"/>
</dbReference>
<protein>
    <recommendedName>
        <fullName evidence="4">DNA alkylation repair protein</fullName>
    </recommendedName>
</protein>
<dbReference type="AlphaFoldDB" id="R1F808"/>
<name>R1F808_9GAMM</name>
<dbReference type="EMBL" id="AQGQ01000028">
    <property type="protein sequence ID" value="EOD55872.1"/>
    <property type="molecule type" value="Genomic_DNA"/>
</dbReference>
<proteinExistence type="predicted"/>
<comment type="caution">
    <text evidence="2">The sequence shown here is derived from an EMBL/GenBank/DDBJ whole genome shotgun (WGS) entry which is preliminary data.</text>
</comment>
<gene>
    <name evidence="2" type="ORF">G113_06729</name>
</gene>
<dbReference type="SUPFAM" id="SSF48371">
    <property type="entry name" value="ARM repeat"/>
    <property type="match status" value="1"/>
</dbReference>
<evidence type="ECO:0000313" key="3">
    <source>
        <dbReference type="Proteomes" id="UP000013526"/>
    </source>
</evidence>
<dbReference type="OrthoDB" id="9797162at2"/>
<dbReference type="Proteomes" id="UP000013526">
    <property type="component" value="Unassembled WGS sequence"/>
</dbReference>
<sequence length="277" mass="30377">MTRSRITDIAPSRLAQLNRGEIEASNLTECLTVDFAALMQCTLPALGPNALASMHAASGEGITRRMALAARLLLAESGTRDLAALSRHPSDTVRGWACFMVGASEGLSLGDRLALIRPLADDPHFGVREWAWLAMRSTIAAQLEEAIAALVPWTAEPSERLRRFASEATRPRGVWCTHLASLRQAPEQALVLLEPLKADPAPYVQDSVANWLNDASKDRPQWVTDLCARWSRESPSPSTSRICQRALRTLRKGKLPKEPLGPITWQSSTPPKPPGWH</sequence>
<dbReference type="Gene3D" id="1.25.40.290">
    <property type="entry name" value="ARM repeat domains"/>
    <property type="match status" value="1"/>
</dbReference>
<reference evidence="2 3" key="1">
    <citation type="journal article" date="2013" name="Genome Announc.">
        <title>Draft Genome Sequence of Aeromonas molluscorum Strain 848TT, Isolated from Bivalve Molluscs.</title>
        <authorList>
            <person name="Spataro N."/>
            <person name="Farfan M."/>
            <person name="Albarral V."/>
            <person name="Sanglas A."/>
            <person name="Loren J.G."/>
            <person name="Fuste M.C."/>
            <person name="Bosch E."/>
        </authorList>
    </citation>
    <scope>NUCLEOTIDE SEQUENCE [LARGE SCALE GENOMIC DNA]</scope>
    <source>
        <strain evidence="2 3">848</strain>
    </source>
</reference>
<accession>R1F808</accession>